<evidence type="ECO:0000313" key="1">
    <source>
        <dbReference type="EMBL" id="TQM41812.1"/>
    </source>
</evidence>
<sequence>MYKKIEINRKKIFDGKEEDFLKLSFEINNENFKISDFYNNPLRDIEKIINKTDFDLIIKEGKFKLKNSFIKTYLSQEGLEVYYLIKNDNIYLFSFGEFQPTRYMLFFEMLETTKLEDPKPDKPRGGWSVFD</sequence>
<accession>A0A543G6V9</accession>
<dbReference type="Proteomes" id="UP000320773">
    <property type="component" value="Unassembled WGS sequence"/>
</dbReference>
<comment type="caution">
    <text evidence="1">The sequence shown here is derived from an EMBL/GenBank/DDBJ whole genome shotgun (WGS) entry which is preliminary data.</text>
</comment>
<dbReference type="AlphaFoldDB" id="A0A543G6V9"/>
<evidence type="ECO:0000313" key="2">
    <source>
        <dbReference type="Proteomes" id="UP000320773"/>
    </source>
</evidence>
<protein>
    <submittedName>
        <fullName evidence="1">Uncharacterized protein</fullName>
    </submittedName>
</protein>
<dbReference type="RefSeq" id="WP_089079381.1">
    <property type="nucleotide sequence ID" value="NZ_VFPJ01000001.1"/>
</dbReference>
<name>A0A543G6V9_9FLAO</name>
<organism evidence="1 2">
    <name type="scientific">Flavobacterium branchiophilum</name>
    <dbReference type="NCBI Taxonomy" id="55197"/>
    <lineage>
        <taxon>Bacteria</taxon>
        <taxon>Pseudomonadati</taxon>
        <taxon>Bacteroidota</taxon>
        <taxon>Flavobacteriia</taxon>
        <taxon>Flavobacteriales</taxon>
        <taxon>Flavobacteriaceae</taxon>
        <taxon>Flavobacterium</taxon>
    </lineage>
</organism>
<reference evidence="1 2" key="1">
    <citation type="submission" date="2019-06" db="EMBL/GenBank/DDBJ databases">
        <title>Genomic Encyclopedia of Archaeal and Bacterial Type Strains, Phase II (KMG-II): from individual species to whole genera.</title>
        <authorList>
            <person name="Goeker M."/>
        </authorList>
    </citation>
    <scope>NUCLEOTIDE SEQUENCE [LARGE SCALE GENOMIC DNA]</scope>
    <source>
        <strain evidence="1 2">DSM 24789</strain>
    </source>
</reference>
<proteinExistence type="predicted"/>
<gene>
    <name evidence="1" type="ORF">BC670_2822</name>
</gene>
<dbReference type="EMBL" id="VFPJ01000001">
    <property type="protein sequence ID" value="TQM41812.1"/>
    <property type="molecule type" value="Genomic_DNA"/>
</dbReference>